<feature type="compositionally biased region" description="Polar residues" evidence="1">
    <location>
        <begin position="1"/>
        <end position="14"/>
    </location>
</feature>
<name>A0A031JTW3_9SPHN</name>
<sequence length="45" mass="5079">MRGIHSNTPWSSTPYDGPILHAPGASKTPARRQILRFCAQLREIF</sequence>
<reference evidence="2 3" key="1">
    <citation type="submission" date="2014-03" db="EMBL/GenBank/DDBJ databases">
        <title>Whole genome sequence of Novosphingobium resinovorum KF1.</title>
        <authorList>
            <person name="Gan H.M."/>
            <person name="Gan H.Y."/>
            <person name="Chew T.H."/>
            <person name="Savka M.A."/>
        </authorList>
    </citation>
    <scope>NUCLEOTIDE SEQUENCE [LARGE SCALE GENOMIC DNA]</scope>
    <source>
        <strain evidence="2 3">KF1</strain>
    </source>
</reference>
<organism evidence="2 3">
    <name type="scientific">Novosphingobium resinovorum</name>
    <dbReference type="NCBI Taxonomy" id="158500"/>
    <lineage>
        <taxon>Bacteria</taxon>
        <taxon>Pseudomonadati</taxon>
        <taxon>Pseudomonadota</taxon>
        <taxon>Alphaproteobacteria</taxon>
        <taxon>Sphingomonadales</taxon>
        <taxon>Sphingomonadaceae</taxon>
        <taxon>Novosphingobium</taxon>
    </lineage>
</organism>
<proteinExistence type="predicted"/>
<evidence type="ECO:0000313" key="3">
    <source>
        <dbReference type="Proteomes" id="UP000024329"/>
    </source>
</evidence>
<dbReference type="Proteomes" id="UP000024329">
    <property type="component" value="Unassembled WGS sequence"/>
</dbReference>
<gene>
    <name evidence="2" type="ORF">BV97_03462</name>
</gene>
<dbReference type="AlphaFoldDB" id="A0A031JTW3"/>
<accession>A0A031JTW3</accession>
<evidence type="ECO:0000256" key="1">
    <source>
        <dbReference type="SAM" id="MobiDB-lite"/>
    </source>
</evidence>
<comment type="caution">
    <text evidence="2">The sequence shown here is derived from an EMBL/GenBank/DDBJ whole genome shotgun (WGS) entry which is preliminary data.</text>
</comment>
<protein>
    <submittedName>
        <fullName evidence="2">Uncharacterized protein</fullName>
    </submittedName>
</protein>
<evidence type="ECO:0000313" key="2">
    <source>
        <dbReference type="EMBL" id="EZP80375.1"/>
    </source>
</evidence>
<feature type="region of interest" description="Disordered" evidence="1">
    <location>
        <begin position="1"/>
        <end position="25"/>
    </location>
</feature>
<dbReference type="PATRIC" id="fig|158500.4.peg.3533"/>
<dbReference type="EMBL" id="JFYZ01000017">
    <property type="protein sequence ID" value="EZP80375.1"/>
    <property type="molecule type" value="Genomic_DNA"/>
</dbReference>